<gene>
    <name evidence="1" type="ORF">EHQ69_12160</name>
</gene>
<keyword evidence="2" id="KW-1185">Reference proteome</keyword>
<dbReference type="RefSeq" id="WP_135583709.1">
    <property type="nucleotide sequence ID" value="NZ_RQGO01000005.1"/>
</dbReference>
<dbReference type="EMBL" id="RQGP01000022">
    <property type="protein sequence ID" value="TGL90672.1"/>
    <property type="molecule type" value="Genomic_DNA"/>
</dbReference>
<accession>A0A4Z1AME9</accession>
<sequence>MYFRFLWLSLLFLNIGSCDTTHTIQLTYHPYLAKNLCPLAISGALENITSISIVLDRTNVFDVEEELLDELNVHTDPDSEYRLPLHIDPKNGFFHKIPCRNQTIQIRYRKDEMEKAYSFSFAKDKKQKFRVKKKSKSGELYVEN</sequence>
<evidence type="ECO:0000313" key="2">
    <source>
        <dbReference type="Proteomes" id="UP000298263"/>
    </source>
</evidence>
<dbReference type="Proteomes" id="UP000298263">
    <property type="component" value="Unassembled WGS sequence"/>
</dbReference>
<evidence type="ECO:0000313" key="1">
    <source>
        <dbReference type="EMBL" id="TGL90672.1"/>
    </source>
</evidence>
<reference evidence="1" key="1">
    <citation type="journal article" date="2019" name="PLoS Negl. Trop. Dis.">
        <title>Revisiting the worldwide diversity of Leptospira species in the environment.</title>
        <authorList>
            <person name="Vincent A.T."/>
            <person name="Schiettekatte O."/>
            <person name="Bourhy P."/>
            <person name="Veyrier F.J."/>
            <person name="Picardeau M."/>
        </authorList>
    </citation>
    <scope>NUCLEOTIDE SEQUENCE [LARGE SCALE GENOMIC DNA]</scope>
    <source>
        <strain evidence="1">201702422</strain>
    </source>
</reference>
<dbReference type="AlphaFoldDB" id="A0A4Z1AME9"/>
<name>A0A4Z1AME9_9LEPT</name>
<protein>
    <submittedName>
        <fullName evidence="1">Uncharacterized protein</fullName>
    </submittedName>
</protein>
<dbReference type="OrthoDB" id="9972825at2"/>
<proteinExistence type="predicted"/>
<comment type="caution">
    <text evidence="1">The sequence shown here is derived from an EMBL/GenBank/DDBJ whole genome shotgun (WGS) entry which is preliminary data.</text>
</comment>
<organism evidence="1 2">
    <name type="scientific">Leptospira congkakensis</name>
    <dbReference type="NCBI Taxonomy" id="2484932"/>
    <lineage>
        <taxon>Bacteria</taxon>
        <taxon>Pseudomonadati</taxon>
        <taxon>Spirochaetota</taxon>
        <taxon>Spirochaetia</taxon>
        <taxon>Leptospirales</taxon>
        <taxon>Leptospiraceae</taxon>
        <taxon>Leptospira</taxon>
    </lineage>
</organism>